<evidence type="ECO:0000256" key="1">
    <source>
        <dbReference type="ARBA" id="ARBA00022512"/>
    </source>
</evidence>
<dbReference type="CDD" id="cd00845">
    <property type="entry name" value="MPP_UshA_N_like"/>
    <property type="match status" value="1"/>
</dbReference>
<protein>
    <submittedName>
        <fullName evidence="6">5'-nucleotidase C-terminal domain-containing protein</fullName>
    </submittedName>
</protein>
<organism evidence="6 7">
    <name type="scientific">Clostridium paridis</name>
    <dbReference type="NCBI Taxonomy" id="2803863"/>
    <lineage>
        <taxon>Bacteria</taxon>
        <taxon>Bacillati</taxon>
        <taxon>Bacillota</taxon>
        <taxon>Clostridia</taxon>
        <taxon>Eubacteriales</taxon>
        <taxon>Clostridiaceae</taxon>
        <taxon>Clostridium</taxon>
    </lineage>
</organism>
<dbReference type="GO" id="GO:0046872">
    <property type="term" value="F:metal ion binding"/>
    <property type="evidence" value="ECO:0007669"/>
    <property type="project" value="InterPro"/>
</dbReference>
<dbReference type="EMBL" id="JAESWA010000022">
    <property type="protein sequence ID" value="MBL4932299.1"/>
    <property type="molecule type" value="Genomic_DNA"/>
</dbReference>
<dbReference type="InterPro" id="IPR006146">
    <property type="entry name" value="5'-Nucleotdase_CS"/>
</dbReference>
<dbReference type="Pfam" id="PF00149">
    <property type="entry name" value="Metallophos"/>
    <property type="match status" value="2"/>
</dbReference>
<keyword evidence="7" id="KW-1185">Reference proteome</keyword>
<dbReference type="PROSITE" id="PS00786">
    <property type="entry name" value="5_NUCLEOTIDASE_2"/>
    <property type="match status" value="1"/>
</dbReference>
<evidence type="ECO:0000313" key="7">
    <source>
        <dbReference type="Proteomes" id="UP000623681"/>
    </source>
</evidence>
<evidence type="ECO:0000313" key="6">
    <source>
        <dbReference type="EMBL" id="MBL4932299.1"/>
    </source>
</evidence>
<dbReference type="GO" id="GO:0016788">
    <property type="term" value="F:hydrolase activity, acting on ester bonds"/>
    <property type="evidence" value="ECO:0007669"/>
    <property type="project" value="InterPro"/>
</dbReference>
<accession>A0A937FFA8</accession>
<dbReference type="GO" id="GO:0009166">
    <property type="term" value="P:nucleotide catabolic process"/>
    <property type="evidence" value="ECO:0007669"/>
    <property type="project" value="InterPro"/>
</dbReference>
<dbReference type="Pfam" id="PF02872">
    <property type="entry name" value="5_nucleotid_C"/>
    <property type="match status" value="2"/>
</dbReference>
<keyword evidence="2" id="KW-0964">Secreted</keyword>
<dbReference type="AlphaFoldDB" id="A0A937FFA8"/>
<dbReference type="Gene3D" id="3.60.21.10">
    <property type="match status" value="2"/>
</dbReference>
<dbReference type="Gene3D" id="3.90.780.10">
    <property type="entry name" value="5'-Nucleotidase, C-terminal domain"/>
    <property type="match status" value="2"/>
</dbReference>
<dbReference type="PRINTS" id="PR01607">
    <property type="entry name" value="APYRASEFAMLY"/>
</dbReference>
<evidence type="ECO:0000256" key="4">
    <source>
        <dbReference type="ARBA" id="ARBA00023088"/>
    </source>
</evidence>
<proteinExistence type="predicted"/>
<dbReference type="GO" id="GO:0000166">
    <property type="term" value="F:nucleotide binding"/>
    <property type="evidence" value="ECO:0007669"/>
    <property type="project" value="InterPro"/>
</dbReference>
<dbReference type="PANTHER" id="PTHR11575:SF6">
    <property type="entry name" value="2',3'-CYCLIC-NUCLEOTIDE 2'-PHOSPHODIESTERASE_3'-NUCLEOTIDASE"/>
    <property type="match status" value="1"/>
</dbReference>
<feature type="domain" description="Gram-positive cocci surface proteins LPxTG" evidence="5">
    <location>
        <begin position="1099"/>
        <end position="1133"/>
    </location>
</feature>
<dbReference type="PANTHER" id="PTHR11575">
    <property type="entry name" value="5'-NUCLEOTIDASE-RELATED"/>
    <property type="match status" value="1"/>
</dbReference>
<keyword evidence="1" id="KW-0134">Cell wall</keyword>
<dbReference type="GO" id="GO:0030288">
    <property type="term" value="C:outer membrane-bounded periplasmic space"/>
    <property type="evidence" value="ECO:0007669"/>
    <property type="project" value="TreeGrafter"/>
</dbReference>
<reference evidence="6" key="1">
    <citation type="submission" date="2021-01" db="EMBL/GenBank/DDBJ databases">
        <title>Genome public.</title>
        <authorList>
            <person name="Liu C."/>
            <person name="Sun Q."/>
        </authorList>
    </citation>
    <scope>NUCLEOTIDE SEQUENCE</scope>
    <source>
        <strain evidence="6">YIM B02565</strain>
    </source>
</reference>
<comment type="caution">
    <text evidence="6">The sequence shown here is derived from an EMBL/GenBank/DDBJ whole genome shotgun (WGS) entry which is preliminary data.</text>
</comment>
<gene>
    <name evidence="6" type="ORF">JK634_10810</name>
</gene>
<dbReference type="InterPro" id="IPR019931">
    <property type="entry name" value="LPXTG_anchor"/>
</dbReference>
<dbReference type="InterPro" id="IPR029052">
    <property type="entry name" value="Metallo-depent_PP-like"/>
</dbReference>
<dbReference type="SUPFAM" id="SSF55816">
    <property type="entry name" value="5'-nucleotidase (syn. UDP-sugar hydrolase), C-terminal domain"/>
    <property type="match status" value="2"/>
</dbReference>
<evidence type="ECO:0000256" key="2">
    <source>
        <dbReference type="ARBA" id="ARBA00022525"/>
    </source>
</evidence>
<dbReference type="Proteomes" id="UP000623681">
    <property type="component" value="Unassembled WGS sequence"/>
</dbReference>
<dbReference type="SUPFAM" id="SSF56300">
    <property type="entry name" value="Metallo-dependent phosphatases"/>
    <property type="match status" value="2"/>
</dbReference>
<dbReference type="InterPro" id="IPR008334">
    <property type="entry name" value="5'-Nucleotdase_C"/>
</dbReference>
<name>A0A937FFA8_9CLOT</name>
<dbReference type="InterPro" id="IPR004843">
    <property type="entry name" value="Calcineurin-like_PHP"/>
</dbReference>
<sequence length="1133" mass="122260">MLKGILRKKKLTALFVAMFVAFSLFSNGFVSIAKAATAEKNFDIIEVTDFHGTLLDSSNNQVAAVLGDRIEKVQNSNPGRTLLLGGGDLYQGSAISNMLKGVPVEQVFTKLGMEVTALGNHEFDWGIDTLKNVTMKGAGYSIVCSNVYDKTTGKRAFEPYKIIEKDGVKIAVIGAITDTTPTIVLPAYADNYKFTDVSNEINTIAKEIKDNKLADVTVALIHEGDNLDNATGPIFDIANSLSNVDAVFGGHSHSKVYATASVTKIPIYIANSSGKGFIDAKFKVTSEGKVVFNTPSSSDYTALDNDSGYKTSNPIIDQSIKAIVDDANSKVAPISSEVIGKNSGSTLTRTQSNEPFGSSLLGKWASDVTRSAVSADVGFQNNGGLRIDIPTGNITVGTMWQFMPFDNTIYKLTMNKAGLKSVLEQAVQDGGKGIQVSGIKFSYNSSSASGERVVNITREDGTPISDSEALTVAVPDFLATGGDGFTNFKNLGGTNPANDSHILVREALINWLKQHKANDPSITTSTENRIINVFGQKTISVVATSDVHGNIYNYDYATGSAPSKSQGLAKVSTYVKGLRGSNSNVMLIDNGDTIQGTPLSYYYDMLDTKTEYPMTKVMGAMGYDTWTLGNHEFNYGLDTLNRIIGDARNQNIHVLSANTYKDDGSNFVDPYYIKSFNVNGKEIKVGILGLTTKCIPNWEDAAHYKGLKFNDLVDEAKKWVPEVRAKGADIVIVAAHSGEESASDVIPENEIKALATEVTGIDAIVAGHAHSTLNDISLKNPEGKVVPVVEPGKWANNVSQIDINVASNGSINGINTKNVIMDNSIEEDQTIKDLAKPYQDTTLKYIQTVLGTSTGEFKGEGQLEKPTAIMELINKVQKEAAGTQLSIAAPLSASAYIPKGNVTIKDVMSVYVFENFLYGVKMNGKQLKDWMEYSVRYYKQVSNENDPITKDTILNIADYNLDQLYGATYDIDLTEPACTIDPVTGRVVSGNRIKNLKINGVSVKEDTVYTVAINNYRYNGGGGFMKAVGLSSTDPSIVTYDSSKALGDDGQVRSLMMSYIQKHKTISPDCSNNWKASTKPVSIIGDIVNPTTPNENSDLPKTGSVVSAERLLAFGLLLAAIGYGVQRKKKKIS</sequence>
<dbReference type="PROSITE" id="PS50847">
    <property type="entry name" value="GRAM_POS_ANCHORING"/>
    <property type="match status" value="1"/>
</dbReference>
<evidence type="ECO:0000256" key="3">
    <source>
        <dbReference type="ARBA" id="ARBA00022729"/>
    </source>
</evidence>
<dbReference type="InterPro" id="IPR036907">
    <property type="entry name" value="5'-Nucleotdase_C_sf"/>
</dbReference>
<evidence type="ECO:0000259" key="5">
    <source>
        <dbReference type="PROSITE" id="PS50847"/>
    </source>
</evidence>
<keyword evidence="3" id="KW-0732">Signal</keyword>
<dbReference type="InterPro" id="IPR006179">
    <property type="entry name" value="5_nucleotidase/apyrase"/>
</dbReference>
<keyword evidence="4" id="KW-0572">Peptidoglycan-anchor</keyword>